<dbReference type="PaxDb" id="4097-A0A1S3XCY8"/>
<dbReference type="PANTHER" id="PTHR36756:SF1">
    <property type="entry name" value="EXPRESSED PROTEIN"/>
    <property type="match status" value="1"/>
</dbReference>
<evidence type="ECO:0000313" key="1">
    <source>
        <dbReference type="Proteomes" id="UP000790787"/>
    </source>
</evidence>
<dbReference type="KEGG" id="nta:107763811"/>
<dbReference type="Proteomes" id="UP000790787">
    <property type="component" value="Chromosome 12"/>
</dbReference>
<gene>
    <name evidence="2" type="primary">LOC107763811</name>
</gene>
<reference evidence="1" key="1">
    <citation type="journal article" date="2014" name="Nat. Commun.">
        <title>The tobacco genome sequence and its comparison with those of tomato and potato.</title>
        <authorList>
            <person name="Sierro N."/>
            <person name="Battey J.N."/>
            <person name="Ouadi S."/>
            <person name="Bakaher N."/>
            <person name="Bovet L."/>
            <person name="Willig A."/>
            <person name="Goepfert S."/>
            <person name="Peitsch M.C."/>
            <person name="Ivanov N.V."/>
        </authorList>
    </citation>
    <scope>NUCLEOTIDE SEQUENCE [LARGE SCALE GENOMIC DNA]</scope>
</reference>
<dbReference type="AlphaFoldDB" id="A0A1S3XCY8"/>
<dbReference type="GeneID" id="107763811"/>
<proteinExistence type="predicted"/>
<reference evidence="2" key="2">
    <citation type="submission" date="2025-08" db="UniProtKB">
        <authorList>
            <consortium name="RefSeq"/>
        </authorList>
    </citation>
    <scope>IDENTIFICATION</scope>
</reference>
<evidence type="ECO:0000313" key="2">
    <source>
        <dbReference type="RefSeq" id="XP_016437791.1"/>
    </source>
</evidence>
<name>A0A1S3XCY8_TOBAC</name>
<protein>
    <submittedName>
        <fullName evidence="2">Myb-like protein X</fullName>
    </submittedName>
</protein>
<dbReference type="PANTHER" id="PTHR36756">
    <property type="entry name" value="EXPRESSED PROTEIN"/>
    <property type="match status" value="1"/>
</dbReference>
<dbReference type="OrthoDB" id="1938010at2759"/>
<dbReference type="RefSeq" id="XP_016437791.1">
    <property type="nucleotide sequence ID" value="XM_016582305.1"/>
</dbReference>
<dbReference type="OMA" id="ICQTTKR"/>
<sequence>MDDRIVLDKGQKRQLPQWMFATSAADQVKKKVKTDHVDSNNNNTEEEIVTQKRSRLKNRKTKDKKEAFTEESSTQISICQTTKRSRRKLNLPNDDCNDESGLMESECDRMKVNGNGALPMLRRQKQKTKNSKIEGGDGMEESTTKASGRSGLRKRKCRSVKENSNEAGPSLRRQKQKVKNSRNENCADVEELTPKTDDEDLTVEDLLSIAEEYAGDSDEDLTVEDLLSIAKEYVNENEQAASGKERSCPIEDAISMSIGSLSCTEVENQSLRREERNSDCISIQTTIEDAPPKLNMSENPTQDMLDVFLGPLLKKTHEEKRVELVREDMMSLAHNLNKKNQSDPSEGQPVLVKKKSSLKDKVALLLD</sequence>
<accession>A0A1S3XCY8</accession>
<keyword evidence="1" id="KW-1185">Reference proteome</keyword>
<organism evidence="1 2">
    <name type="scientific">Nicotiana tabacum</name>
    <name type="common">Common tobacco</name>
    <dbReference type="NCBI Taxonomy" id="4097"/>
    <lineage>
        <taxon>Eukaryota</taxon>
        <taxon>Viridiplantae</taxon>
        <taxon>Streptophyta</taxon>
        <taxon>Embryophyta</taxon>
        <taxon>Tracheophyta</taxon>
        <taxon>Spermatophyta</taxon>
        <taxon>Magnoliopsida</taxon>
        <taxon>eudicotyledons</taxon>
        <taxon>Gunneridae</taxon>
        <taxon>Pentapetalae</taxon>
        <taxon>asterids</taxon>
        <taxon>lamiids</taxon>
        <taxon>Solanales</taxon>
        <taxon>Solanaceae</taxon>
        <taxon>Nicotianoideae</taxon>
        <taxon>Nicotianeae</taxon>
        <taxon>Nicotiana</taxon>
    </lineage>
</organism>